<keyword evidence="1" id="KW-0732">Signal</keyword>
<protein>
    <submittedName>
        <fullName evidence="2">(northern house mosquito) hypothetical protein</fullName>
    </submittedName>
</protein>
<evidence type="ECO:0000256" key="1">
    <source>
        <dbReference type="SAM" id="SignalP"/>
    </source>
</evidence>
<dbReference type="AlphaFoldDB" id="A0A8D8E053"/>
<sequence>MWFFFFAFAVFMLPNCAACFFVGLERYFFISTRNLLQLLQLVLDRAGTLTSATNFPPKAHPKRSSFPPEGFTQMTKLRVPFTIPHVLSLTCFHSLRDALSLLTFFFL</sequence>
<feature type="signal peptide" evidence="1">
    <location>
        <begin position="1"/>
        <end position="18"/>
    </location>
</feature>
<dbReference type="EMBL" id="HBUE01290737">
    <property type="protein sequence ID" value="CAG6573791.1"/>
    <property type="molecule type" value="Transcribed_RNA"/>
</dbReference>
<reference evidence="2" key="1">
    <citation type="submission" date="2021-05" db="EMBL/GenBank/DDBJ databases">
        <authorList>
            <person name="Alioto T."/>
            <person name="Alioto T."/>
            <person name="Gomez Garrido J."/>
        </authorList>
    </citation>
    <scope>NUCLEOTIDE SEQUENCE</scope>
</reference>
<proteinExistence type="predicted"/>
<feature type="chain" id="PRO_5036260617" evidence="1">
    <location>
        <begin position="19"/>
        <end position="107"/>
    </location>
</feature>
<dbReference type="EMBL" id="HBUE01185045">
    <property type="protein sequence ID" value="CAG6522174.1"/>
    <property type="molecule type" value="Transcribed_RNA"/>
</dbReference>
<name>A0A8D8E053_CULPI</name>
<accession>A0A8D8E053</accession>
<organism evidence="2">
    <name type="scientific">Culex pipiens</name>
    <name type="common">House mosquito</name>
    <dbReference type="NCBI Taxonomy" id="7175"/>
    <lineage>
        <taxon>Eukaryota</taxon>
        <taxon>Metazoa</taxon>
        <taxon>Ecdysozoa</taxon>
        <taxon>Arthropoda</taxon>
        <taxon>Hexapoda</taxon>
        <taxon>Insecta</taxon>
        <taxon>Pterygota</taxon>
        <taxon>Neoptera</taxon>
        <taxon>Endopterygota</taxon>
        <taxon>Diptera</taxon>
        <taxon>Nematocera</taxon>
        <taxon>Culicoidea</taxon>
        <taxon>Culicidae</taxon>
        <taxon>Culicinae</taxon>
        <taxon>Culicini</taxon>
        <taxon>Culex</taxon>
        <taxon>Culex</taxon>
    </lineage>
</organism>
<evidence type="ECO:0000313" key="2">
    <source>
        <dbReference type="EMBL" id="CAG6522174.1"/>
    </source>
</evidence>